<dbReference type="KEGG" id="rsin:B6N60_03325"/>
<dbReference type="InterPro" id="IPR012334">
    <property type="entry name" value="Pectin_lyas_fold"/>
</dbReference>
<gene>
    <name evidence="2" type="ORF">B6N60_03325</name>
</gene>
<dbReference type="InterPro" id="IPR011050">
    <property type="entry name" value="Pectin_lyase_fold/virulence"/>
</dbReference>
<proteinExistence type="predicted"/>
<sequence>MNRKDTVIKVIEGILLLGFFSAISIQSASAKVYYVDIKGSDQGQGTKDSPWRTLNKALKSVNADQDHTIQIGSGSFDLGGKITVPSGVKIIGSGIYATTIQGELHLRGGRNISLSKMQFNGKKYKYGTAVYIRDASQINLRDIAFRQYQSHAINIERTQNSELANLSIFDCTFNNRVPDKHSQQSAAIVLGNLTNVSFHEISINTLTRGGQGIGSMSDAWKPQGNSWVGPDSILKNVKFANLNIQVDKWNAWWNGWTPQMALELFKHKCYECEIYNSIFNGTVSLASIPTSQPDYQTRIHVHHNFWYGQNKPFYACEVSANNIEFNHNYIRGGFYPIASFGNKYRNLHVHNNIFEQTQGPVLVGLFEQKRENFQFINNIIYVSHSKYPLFLFKKGEAENQKIHNNSFYNLTENFQNLQLGITVGLNKNFFLKFNPWQYRQESLKN</sequence>
<name>A0A975T9K5_9NOST</name>
<accession>A0A975T9K5</accession>
<evidence type="ECO:0000313" key="2">
    <source>
        <dbReference type="EMBL" id="QXE24619.1"/>
    </source>
</evidence>
<dbReference type="Gene3D" id="2.160.20.10">
    <property type="entry name" value="Single-stranded right-handed beta-helix, Pectin lyase-like"/>
    <property type="match status" value="1"/>
</dbReference>
<dbReference type="EMBL" id="CP021056">
    <property type="protein sequence ID" value="QXE24619.1"/>
    <property type="molecule type" value="Genomic_DNA"/>
</dbReference>
<evidence type="ECO:0000313" key="3">
    <source>
        <dbReference type="Proteomes" id="UP000683511"/>
    </source>
</evidence>
<evidence type="ECO:0000259" key="1">
    <source>
        <dbReference type="Pfam" id="PF07602"/>
    </source>
</evidence>
<keyword evidence="3" id="KW-1185">Reference proteome</keyword>
<protein>
    <recommendedName>
        <fullName evidence="1">DUF1565 domain-containing protein</fullName>
    </recommendedName>
</protein>
<dbReference type="InterPro" id="IPR011459">
    <property type="entry name" value="DUF1565"/>
</dbReference>
<dbReference type="AlphaFoldDB" id="A0A975T9K5"/>
<organism evidence="2 3">
    <name type="scientific">Richelia sinica FACHB-800</name>
    <dbReference type="NCBI Taxonomy" id="1357546"/>
    <lineage>
        <taxon>Bacteria</taxon>
        <taxon>Bacillati</taxon>
        <taxon>Cyanobacteriota</taxon>
        <taxon>Cyanophyceae</taxon>
        <taxon>Nostocales</taxon>
        <taxon>Nostocaceae</taxon>
        <taxon>Richelia</taxon>
    </lineage>
</organism>
<dbReference type="Pfam" id="PF07602">
    <property type="entry name" value="DUF1565"/>
    <property type="match status" value="1"/>
</dbReference>
<dbReference type="Proteomes" id="UP000683511">
    <property type="component" value="Chromosome"/>
</dbReference>
<dbReference type="SUPFAM" id="SSF51126">
    <property type="entry name" value="Pectin lyase-like"/>
    <property type="match status" value="1"/>
</dbReference>
<dbReference type="RefSeq" id="WP_190601464.1">
    <property type="nucleotide sequence ID" value="NZ_CP021056.1"/>
</dbReference>
<reference evidence="2" key="1">
    <citation type="submission" date="2017-04" db="EMBL/GenBank/DDBJ databases">
        <title>Genome deletions in a multicellular cyanobacterial endosymbiont for morphological adaptation in marine diatoms.</title>
        <authorList>
            <person name="Wang Y."/>
            <person name="Gao H."/>
            <person name="Li R."/>
            <person name="Xu X."/>
        </authorList>
    </citation>
    <scope>NUCLEOTIDE SEQUENCE</scope>
    <source>
        <strain evidence="2">FACHB 800</strain>
    </source>
</reference>
<feature type="domain" description="DUF1565" evidence="1">
    <location>
        <begin position="37"/>
        <end position="202"/>
    </location>
</feature>